<dbReference type="PANTHER" id="PTHR30173:SF36">
    <property type="entry name" value="ECF RNA POLYMERASE SIGMA FACTOR SIGJ"/>
    <property type="match status" value="1"/>
</dbReference>
<dbReference type="InterPro" id="IPR052704">
    <property type="entry name" value="ECF_Sigma-70_Domain"/>
</dbReference>
<evidence type="ECO:0000259" key="1">
    <source>
        <dbReference type="Pfam" id="PF04542"/>
    </source>
</evidence>
<sequence>MNHAQTIALYQPMLHTIAYNLVRCKEDAEDIVQETFTKWLSVDHQKIQNTKAYLIRAVTNNCLNHLDSLRKKKEEYLDNVSEAFQRFKENNFAHLDFDAAIHVLQAKLEPLERAVFVLKEVFDFDYDDIQHALDKKKEHCRQLVCRAKQKLTEETSRITLPDTSRWIDSFKKACHLGNVADLVQDLKKDISAFTEKKF</sequence>
<dbReference type="Pfam" id="PF08281">
    <property type="entry name" value="Sigma70_r4_2"/>
    <property type="match status" value="1"/>
</dbReference>
<proteinExistence type="predicted"/>
<dbReference type="InterPro" id="IPR013324">
    <property type="entry name" value="RNA_pol_sigma_r3/r4-like"/>
</dbReference>
<evidence type="ECO:0000259" key="2">
    <source>
        <dbReference type="Pfam" id="PF08281"/>
    </source>
</evidence>
<dbReference type="PANTHER" id="PTHR30173">
    <property type="entry name" value="SIGMA 19 FACTOR"/>
    <property type="match status" value="1"/>
</dbReference>
<feature type="domain" description="RNA polymerase sigma factor 70 region 4 type 2" evidence="2">
    <location>
        <begin position="102"/>
        <end position="151"/>
    </location>
</feature>
<name>A0A364YAM8_9BACT</name>
<dbReference type="InterPro" id="IPR014284">
    <property type="entry name" value="RNA_pol_sigma-70_dom"/>
</dbReference>
<dbReference type="GO" id="GO:0006352">
    <property type="term" value="P:DNA-templated transcription initiation"/>
    <property type="evidence" value="ECO:0007669"/>
    <property type="project" value="InterPro"/>
</dbReference>
<organism evidence="3 4">
    <name type="scientific">Pseudochryseolinea flava</name>
    <dbReference type="NCBI Taxonomy" id="2059302"/>
    <lineage>
        <taxon>Bacteria</taxon>
        <taxon>Pseudomonadati</taxon>
        <taxon>Bacteroidota</taxon>
        <taxon>Cytophagia</taxon>
        <taxon>Cytophagales</taxon>
        <taxon>Fulvivirgaceae</taxon>
        <taxon>Pseudochryseolinea</taxon>
    </lineage>
</organism>
<dbReference type="Gene3D" id="1.10.10.10">
    <property type="entry name" value="Winged helix-like DNA-binding domain superfamily/Winged helix DNA-binding domain"/>
    <property type="match status" value="1"/>
</dbReference>
<feature type="domain" description="RNA polymerase sigma-70 region 2" evidence="1">
    <location>
        <begin position="8"/>
        <end position="70"/>
    </location>
</feature>
<evidence type="ECO:0000313" key="3">
    <source>
        <dbReference type="EMBL" id="RAW03192.1"/>
    </source>
</evidence>
<protein>
    <submittedName>
        <fullName evidence="3">RNA polymerase subunit sigma</fullName>
    </submittedName>
</protein>
<dbReference type="GO" id="GO:0003677">
    <property type="term" value="F:DNA binding"/>
    <property type="evidence" value="ECO:0007669"/>
    <property type="project" value="InterPro"/>
</dbReference>
<evidence type="ECO:0000313" key="4">
    <source>
        <dbReference type="Proteomes" id="UP000251889"/>
    </source>
</evidence>
<dbReference type="SUPFAM" id="SSF88946">
    <property type="entry name" value="Sigma2 domain of RNA polymerase sigma factors"/>
    <property type="match status" value="1"/>
</dbReference>
<comment type="caution">
    <text evidence="3">The sequence shown here is derived from an EMBL/GenBank/DDBJ whole genome shotgun (WGS) entry which is preliminary data.</text>
</comment>
<reference evidence="3 4" key="1">
    <citation type="submission" date="2018-06" db="EMBL/GenBank/DDBJ databases">
        <title>Chryseolinea flavus sp. nov., a member of the phylum Bacteroidetes isolated from soil.</title>
        <authorList>
            <person name="Li Y."/>
            <person name="Wang J."/>
        </authorList>
    </citation>
    <scope>NUCLEOTIDE SEQUENCE [LARGE SCALE GENOMIC DNA]</scope>
    <source>
        <strain evidence="3 4">SDU1-6</strain>
    </source>
</reference>
<dbReference type="Gene3D" id="1.10.1740.10">
    <property type="match status" value="1"/>
</dbReference>
<dbReference type="RefSeq" id="WP_112745407.1">
    <property type="nucleotide sequence ID" value="NZ_QMFY01000001.1"/>
</dbReference>
<dbReference type="Pfam" id="PF04542">
    <property type="entry name" value="Sigma70_r2"/>
    <property type="match status" value="1"/>
</dbReference>
<dbReference type="OrthoDB" id="3211555at2"/>
<dbReference type="Proteomes" id="UP000251889">
    <property type="component" value="Unassembled WGS sequence"/>
</dbReference>
<keyword evidence="4" id="KW-1185">Reference proteome</keyword>
<dbReference type="NCBIfam" id="TIGR02937">
    <property type="entry name" value="sigma70-ECF"/>
    <property type="match status" value="1"/>
</dbReference>
<dbReference type="InterPro" id="IPR036388">
    <property type="entry name" value="WH-like_DNA-bd_sf"/>
</dbReference>
<dbReference type="SUPFAM" id="SSF88659">
    <property type="entry name" value="Sigma3 and sigma4 domains of RNA polymerase sigma factors"/>
    <property type="match status" value="1"/>
</dbReference>
<dbReference type="GO" id="GO:0016987">
    <property type="term" value="F:sigma factor activity"/>
    <property type="evidence" value="ECO:0007669"/>
    <property type="project" value="InterPro"/>
</dbReference>
<dbReference type="AlphaFoldDB" id="A0A364YAM8"/>
<dbReference type="InterPro" id="IPR007627">
    <property type="entry name" value="RNA_pol_sigma70_r2"/>
</dbReference>
<gene>
    <name evidence="3" type="ORF">DQQ10_03635</name>
</gene>
<dbReference type="InterPro" id="IPR013325">
    <property type="entry name" value="RNA_pol_sigma_r2"/>
</dbReference>
<accession>A0A364YAM8</accession>
<dbReference type="InterPro" id="IPR013249">
    <property type="entry name" value="RNA_pol_sigma70_r4_t2"/>
</dbReference>
<dbReference type="EMBL" id="QMFY01000001">
    <property type="protein sequence ID" value="RAW03192.1"/>
    <property type="molecule type" value="Genomic_DNA"/>
</dbReference>